<dbReference type="SUPFAM" id="SSF53300">
    <property type="entry name" value="vWA-like"/>
    <property type="match status" value="1"/>
</dbReference>
<dbReference type="GO" id="GO:0005737">
    <property type="term" value="C:cytoplasm"/>
    <property type="evidence" value="ECO:0007669"/>
    <property type="project" value="TreeGrafter"/>
</dbReference>
<evidence type="ECO:0000256" key="1">
    <source>
        <dbReference type="ARBA" id="ARBA00004613"/>
    </source>
</evidence>
<reference evidence="6" key="1">
    <citation type="journal article" date="2015" name="Nature">
        <title>Complex archaea that bridge the gap between prokaryotes and eukaryotes.</title>
        <authorList>
            <person name="Spang A."/>
            <person name="Saw J.H."/>
            <person name="Jorgensen S.L."/>
            <person name="Zaremba-Niedzwiedzka K."/>
            <person name="Martijn J."/>
            <person name="Lind A.E."/>
            <person name="van Eijk R."/>
            <person name="Schleper C."/>
            <person name="Guy L."/>
            <person name="Ettema T.J."/>
        </authorList>
    </citation>
    <scope>NUCLEOTIDE SEQUENCE</scope>
</reference>
<feature type="region of interest" description="Disordered" evidence="4">
    <location>
        <begin position="1"/>
        <end position="40"/>
    </location>
</feature>
<dbReference type="InterPro" id="IPR056861">
    <property type="entry name" value="HMCN1-like_VWA"/>
</dbReference>
<dbReference type="InterPro" id="IPR002035">
    <property type="entry name" value="VWF_A"/>
</dbReference>
<keyword evidence="2" id="KW-0964">Secreted</keyword>
<dbReference type="EMBL" id="LAZR01021896">
    <property type="protein sequence ID" value="KKL83742.1"/>
    <property type="molecule type" value="Genomic_DNA"/>
</dbReference>
<dbReference type="InterPro" id="IPR052969">
    <property type="entry name" value="Thr-specific_kinase-like"/>
</dbReference>
<feature type="domain" description="VWFA" evidence="5">
    <location>
        <begin position="59"/>
        <end position="246"/>
    </location>
</feature>
<sequence length="319" mass="36122">ADPQRLGRLVRAAEVPPQKGQSIQGAVGPAAPPPDHRRLADPKWRKDLELGKFKLNQLDVGFAIDSTGSMGPCVQWIRDNVVRMMRGFELISREPRIGVTLYRDYGDRYLVQPIPLSDKAEVLEAVLRRATARGGGDIPEAVYAGLLSLAKTYRWSSAPTAKKIIVLMGDAPPHKKELAKIDRLIATGVNKGFIFYAVKIKSRYGGKRPNYDKPLTSFDQIARKGGGKSFWIDFYDKRWQTYRRGVAVPRDPESPGRVIFREVLKAAMAKGYEDRVNAFVNVLEQYIERPRPEERKPIPPWRPHRPGGRPTRYRDPQAR</sequence>
<evidence type="ECO:0000313" key="6">
    <source>
        <dbReference type="EMBL" id="KKL83742.1"/>
    </source>
</evidence>
<comment type="subcellular location">
    <subcellularLocation>
        <location evidence="1">Secreted</location>
    </subcellularLocation>
</comment>
<evidence type="ECO:0000256" key="4">
    <source>
        <dbReference type="SAM" id="MobiDB-lite"/>
    </source>
</evidence>
<keyword evidence="3" id="KW-0732">Signal</keyword>
<dbReference type="CDD" id="cd00198">
    <property type="entry name" value="vWFA"/>
    <property type="match status" value="1"/>
</dbReference>
<protein>
    <recommendedName>
        <fullName evidence="5">VWFA domain-containing protein</fullName>
    </recommendedName>
</protein>
<dbReference type="PANTHER" id="PTHR47763:SF1">
    <property type="entry name" value="DUF659 DOMAIN-CONTAINING PROTEIN"/>
    <property type="match status" value="1"/>
</dbReference>
<evidence type="ECO:0000256" key="3">
    <source>
        <dbReference type="ARBA" id="ARBA00022729"/>
    </source>
</evidence>
<organism evidence="6">
    <name type="scientific">marine sediment metagenome</name>
    <dbReference type="NCBI Taxonomy" id="412755"/>
    <lineage>
        <taxon>unclassified sequences</taxon>
        <taxon>metagenomes</taxon>
        <taxon>ecological metagenomes</taxon>
    </lineage>
</organism>
<evidence type="ECO:0000259" key="5">
    <source>
        <dbReference type="PROSITE" id="PS50234"/>
    </source>
</evidence>
<dbReference type="PANTHER" id="PTHR47763">
    <property type="entry name" value="ALPHA-PROTEIN KINASE VWKA"/>
    <property type="match status" value="1"/>
</dbReference>
<name>A0A0F9I8K6_9ZZZZ</name>
<gene>
    <name evidence="6" type="ORF">LCGC14_1971710</name>
</gene>
<proteinExistence type="predicted"/>
<dbReference type="GO" id="GO:0004674">
    <property type="term" value="F:protein serine/threonine kinase activity"/>
    <property type="evidence" value="ECO:0007669"/>
    <property type="project" value="TreeGrafter"/>
</dbReference>
<dbReference type="AlphaFoldDB" id="A0A0F9I8K6"/>
<feature type="region of interest" description="Disordered" evidence="4">
    <location>
        <begin position="291"/>
        <end position="319"/>
    </location>
</feature>
<comment type="caution">
    <text evidence="6">The sequence shown here is derived from an EMBL/GenBank/DDBJ whole genome shotgun (WGS) entry which is preliminary data.</text>
</comment>
<dbReference type="Pfam" id="PF25106">
    <property type="entry name" value="VWA_4"/>
    <property type="match status" value="1"/>
</dbReference>
<dbReference type="InterPro" id="IPR036465">
    <property type="entry name" value="vWFA_dom_sf"/>
</dbReference>
<evidence type="ECO:0000256" key="2">
    <source>
        <dbReference type="ARBA" id="ARBA00022525"/>
    </source>
</evidence>
<feature type="non-terminal residue" evidence="6">
    <location>
        <position position="1"/>
    </location>
</feature>
<accession>A0A0F9I8K6</accession>
<dbReference type="PROSITE" id="PS50234">
    <property type="entry name" value="VWFA"/>
    <property type="match status" value="1"/>
</dbReference>
<dbReference type="Gene3D" id="3.40.50.410">
    <property type="entry name" value="von Willebrand factor, type A domain"/>
    <property type="match status" value="1"/>
</dbReference>